<gene>
    <name evidence="1" type="ORF">L6164_032672</name>
</gene>
<name>A0ACB9KPH3_BAUVA</name>
<proteinExistence type="predicted"/>
<accession>A0ACB9KPH3</accession>
<dbReference type="EMBL" id="CM039438">
    <property type="protein sequence ID" value="KAI4299191.1"/>
    <property type="molecule type" value="Genomic_DNA"/>
</dbReference>
<protein>
    <submittedName>
        <fullName evidence="1">Uncharacterized protein</fullName>
    </submittedName>
</protein>
<evidence type="ECO:0000313" key="1">
    <source>
        <dbReference type="EMBL" id="KAI4299191.1"/>
    </source>
</evidence>
<dbReference type="Proteomes" id="UP000828941">
    <property type="component" value="Chromosome 13"/>
</dbReference>
<organism evidence="1 2">
    <name type="scientific">Bauhinia variegata</name>
    <name type="common">Purple orchid tree</name>
    <name type="synonym">Phanera variegata</name>
    <dbReference type="NCBI Taxonomy" id="167791"/>
    <lineage>
        <taxon>Eukaryota</taxon>
        <taxon>Viridiplantae</taxon>
        <taxon>Streptophyta</taxon>
        <taxon>Embryophyta</taxon>
        <taxon>Tracheophyta</taxon>
        <taxon>Spermatophyta</taxon>
        <taxon>Magnoliopsida</taxon>
        <taxon>eudicotyledons</taxon>
        <taxon>Gunneridae</taxon>
        <taxon>Pentapetalae</taxon>
        <taxon>rosids</taxon>
        <taxon>fabids</taxon>
        <taxon>Fabales</taxon>
        <taxon>Fabaceae</taxon>
        <taxon>Cercidoideae</taxon>
        <taxon>Cercideae</taxon>
        <taxon>Bauhiniinae</taxon>
        <taxon>Bauhinia</taxon>
    </lineage>
</organism>
<keyword evidence="2" id="KW-1185">Reference proteome</keyword>
<comment type="caution">
    <text evidence="1">The sequence shown here is derived from an EMBL/GenBank/DDBJ whole genome shotgun (WGS) entry which is preliminary data.</text>
</comment>
<sequence>MDLIKRAVVVLGMLISELALISHGSIVFPVHHKLKGHPEPFRAMREHDAARHNRRALTALDFGLGGLLDKNWLYYTKLRVGTPPVEYNLQIDSGSSIPWLMCHTNKDSPDKTDDGIEIKLYNPRKSSTSRLQRCQMDKCIDHTPFGDGSEMVGFFVWDILEFGRVNKDFHTEKTSTQIRFGCGTRKSGDKAPPESIGILGLSTDRESLISQLVEQEITKAEFAHCLDRSKGGGIFAIGEVVEPKVKTTTLYVDNVGHYVTSLTGFFVAGEYIDIPLLTELKGLSAIIDSGASMSILPRYLYDPIVKKIFAQQPHLKYENNSQVFKSYCFKGFEGNVDEVFPTIIFRFEEGLTLTVPAHDYIIPDSDGALCVTYSMSEQALGPEHKDLIILGDDAFTNKFVVYDLDRQTIGWVKHDCTTSIKVKDRQSGSVLLPFAQLNLLGIDEFPCIGIGQLDLWCLTRQFELD</sequence>
<evidence type="ECO:0000313" key="2">
    <source>
        <dbReference type="Proteomes" id="UP000828941"/>
    </source>
</evidence>
<reference evidence="1 2" key="1">
    <citation type="journal article" date="2022" name="DNA Res.">
        <title>Chromosomal-level genome assembly of the orchid tree Bauhinia variegata (Leguminosae; Cercidoideae) supports the allotetraploid origin hypothesis of Bauhinia.</title>
        <authorList>
            <person name="Zhong Y."/>
            <person name="Chen Y."/>
            <person name="Zheng D."/>
            <person name="Pang J."/>
            <person name="Liu Y."/>
            <person name="Luo S."/>
            <person name="Meng S."/>
            <person name="Qian L."/>
            <person name="Wei D."/>
            <person name="Dai S."/>
            <person name="Zhou R."/>
        </authorList>
    </citation>
    <scope>NUCLEOTIDE SEQUENCE [LARGE SCALE GENOMIC DNA]</scope>
    <source>
        <strain evidence="1">BV-YZ2020</strain>
    </source>
</reference>